<dbReference type="Pfam" id="PF04545">
    <property type="entry name" value="Sigma70_r4"/>
    <property type="match status" value="1"/>
</dbReference>
<organism evidence="8 9">
    <name type="scientific">Dietzia aerolata</name>
    <dbReference type="NCBI Taxonomy" id="595984"/>
    <lineage>
        <taxon>Bacteria</taxon>
        <taxon>Bacillati</taxon>
        <taxon>Actinomycetota</taxon>
        <taxon>Actinomycetes</taxon>
        <taxon>Mycobacteriales</taxon>
        <taxon>Dietziaceae</taxon>
        <taxon>Dietzia</taxon>
    </lineage>
</organism>
<evidence type="ECO:0000256" key="1">
    <source>
        <dbReference type="ARBA" id="ARBA00010641"/>
    </source>
</evidence>
<evidence type="ECO:0000256" key="4">
    <source>
        <dbReference type="ARBA" id="ARBA00023125"/>
    </source>
</evidence>
<evidence type="ECO:0000313" key="8">
    <source>
        <dbReference type="EMBL" id="MFB9260401.1"/>
    </source>
</evidence>
<name>A0ABV5JRM6_9ACTN</name>
<evidence type="ECO:0000256" key="5">
    <source>
        <dbReference type="ARBA" id="ARBA00023163"/>
    </source>
</evidence>
<keyword evidence="4" id="KW-0238">DNA-binding</keyword>
<comment type="similarity">
    <text evidence="1">Belongs to the sigma-70 factor family. ECF subfamily.</text>
</comment>
<keyword evidence="3" id="KW-0731">Sigma factor</keyword>
<dbReference type="InterPro" id="IPR014284">
    <property type="entry name" value="RNA_pol_sigma-70_dom"/>
</dbReference>
<feature type="domain" description="RNA polymerase sigma-70 region 2" evidence="6">
    <location>
        <begin position="70"/>
        <end position="136"/>
    </location>
</feature>
<evidence type="ECO:0000256" key="2">
    <source>
        <dbReference type="ARBA" id="ARBA00023015"/>
    </source>
</evidence>
<accession>A0ABV5JRM6</accession>
<dbReference type="RefSeq" id="WP_380023643.1">
    <property type="nucleotide sequence ID" value="NZ_JBHMDY010000006.1"/>
</dbReference>
<dbReference type="NCBIfam" id="TIGR02937">
    <property type="entry name" value="sigma70-ECF"/>
    <property type="match status" value="1"/>
</dbReference>
<evidence type="ECO:0000256" key="3">
    <source>
        <dbReference type="ARBA" id="ARBA00023082"/>
    </source>
</evidence>
<evidence type="ECO:0000313" key="9">
    <source>
        <dbReference type="Proteomes" id="UP001589700"/>
    </source>
</evidence>
<dbReference type="SUPFAM" id="SSF88659">
    <property type="entry name" value="Sigma3 and sigma4 domains of RNA polymerase sigma factors"/>
    <property type="match status" value="1"/>
</dbReference>
<dbReference type="InterPro" id="IPR013325">
    <property type="entry name" value="RNA_pol_sigma_r2"/>
</dbReference>
<dbReference type="InterPro" id="IPR007630">
    <property type="entry name" value="RNA_pol_sigma70_r4"/>
</dbReference>
<dbReference type="InterPro" id="IPR007627">
    <property type="entry name" value="RNA_pol_sigma70_r2"/>
</dbReference>
<gene>
    <name evidence="8" type="primary">sigK</name>
    <name evidence="8" type="ORF">ACFFVD_11365</name>
</gene>
<comment type="caution">
    <text evidence="8">The sequence shown here is derived from an EMBL/GenBank/DDBJ whole genome shotgun (WGS) entry which is preliminary data.</text>
</comment>
<keyword evidence="5" id="KW-0804">Transcription</keyword>
<dbReference type="PANTHER" id="PTHR43133">
    <property type="entry name" value="RNA POLYMERASE ECF-TYPE SIGMA FACTO"/>
    <property type="match status" value="1"/>
</dbReference>
<dbReference type="InterPro" id="IPR039425">
    <property type="entry name" value="RNA_pol_sigma-70-like"/>
</dbReference>
<dbReference type="CDD" id="cd06171">
    <property type="entry name" value="Sigma70_r4"/>
    <property type="match status" value="1"/>
</dbReference>
<feature type="domain" description="RNA polymerase sigma-70 region 4" evidence="7">
    <location>
        <begin position="180"/>
        <end position="228"/>
    </location>
</feature>
<dbReference type="Proteomes" id="UP001589700">
    <property type="component" value="Unassembled WGS sequence"/>
</dbReference>
<dbReference type="Pfam" id="PF04542">
    <property type="entry name" value="Sigma70_r2"/>
    <property type="match status" value="1"/>
</dbReference>
<keyword evidence="2" id="KW-0805">Transcription regulation</keyword>
<reference evidence="8 9" key="1">
    <citation type="submission" date="2024-09" db="EMBL/GenBank/DDBJ databases">
        <authorList>
            <person name="Sun Q."/>
            <person name="Mori K."/>
        </authorList>
    </citation>
    <scope>NUCLEOTIDE SEQUENCE [LARGE SCALE GENOMIC DNA]</scope>
    <source>
        <strain evidence="8 9">CCM 7659</strain>
    </source>
</reference>
<sequence length="236" mass="25496">MTALATPHTALNAAPYDAEHATPHAAPVPRATPRTTLTLVSEPTAQPSVDPGRLLELAGAGDLDAFARFYDLLSPRAYGLALRVLRDPGFAEETVQEVFLQVWKQASNYRPSLGSVQSWVLTITHRRAVDRVRAESAATRRDEADAAAGIAAGTAESGDVAEQVTEQLSRDEDAARVRGCLDTLTDTQRESIEMAYFNGLTYREVADKLEAALPTIKSRIRDGLRRLKNCLGGAPA</sequence>
<evidence type="ECO:0000259" key="6">
    <source>
        <dbReference type="Pfam" id="PF04542"/>
    </source>
</evidence>
<evidence type="ECO:0000259" key="7">
    <source>
        <dbReference type="Pfam" id="PF04545"/>
    </source>
</evidence>
<protein>
    <submittedName>
        <fullName evidence="8">ECF RNA polymerase sigma factor SigK</fullName>
    </submittedName>
</protein>
<keyword evidence="9" id="KW-1185">Reference proteome</keyword>
<dbReference type="PANTHER" id="PTHR43133:SF66">
    <property type="entry name" value="ECF RNA POLYMERASE SIGMA FACTOR SIGK"/>
    <property type="match status" value="1"/>
</dbReference>
<dbReference type="NCBIfam" id="NF007228">
    <property type="entry name" value="PRK09646.1"/>
    <property type="match status" value="1"/>
</dbReference>
<proteinExistence type="inferred from homology"/>
<dbReference type="EMBL" id="JBHMDY010000006">
    <property type="protein sequence ID" value="MFB9260401.1"/>
    <property type="molecule type" value="Genomic_DNA"/>
</dbReference>
<dbReference type="Gene3D" id="1.10.1740.10">
    <property type="match status" value="1"/>
</dbReference>
<dbReference type="SUPFAM" id="SSF88946">
    <property type="entry name" value="Sigma2 domain of RNA polymerase sigma factors"/>
    <property type="match status" value="1"/>
</dbReference>
<dbReference type="InterPro" id="IPR013324">
    <property type="entry name" value="RNA_pol_sigma_r3/r4-like"/>
</dbReference>
<dbReference type="Gene3D" id="1.10.10.10">
    <property type="entry name" value="Winged helix-like DNA-binding domain superfamily/Winged helix DNA-binding domain"/>
    <property type="match status" value="1"/>
</dbReference>
<dbReference type="InterPro" id="IPR036388">
    <property type="entry name" value="WH-like_DNA-bd_sf"/>
</dbReference>